<dbReference type="GO" id="GO:0070967">
    <property type="term" value="F:coenzyme F420 binding"/>
    <property type="evidence" value="ECO:0007669"/>
    <property type="project" value="TreeGrafter"/>
</dbReference>
<dbReference type="Proteomes" id="UP000298860">
    <property type="component" value="Unassembled WGS sequence"/>
</dbReference>
<organism evidence="2 3">
    <name type="scientific">Gandjariella thermophila</name>
    <dbReference type="NCBI Taxonomy" id="1931992"/>
    <lineage>
        <taxon>Bacteria</taxon>
        <taxon>Bacillati</taxon>
        <taxon>Actinomycetota</taxon>
        <taxon>Actinomycetes</taxon>
        <taxon>Pseudonocardiales</taxon>
        <taxon>Pseudonocardiaceae</taxon>
        <taxon>Gandjariella</taxon>
    </lineage>
</organism>
<evidence type="ECO:0000313" key="3">
    <source>
        <dbReference type="Proteomes" id="UP000298860"/>
    </source>
</evidence>
<dbReference type="Gene3D" id="2.30.110.10">
    <property type="entry name" value="Electron Transport, Fmn-binding Protein, Chain A"/>
    <property type="match status" value="1"/>
</dbReference>
<accession>A0A4D4JIF4</accession>
<dbReference type="GO" id="GO:0016627">
    <property type="term" value="F:oxidoreductase activity, acting on the CH-CH group of donors"/>
    <property type="evidence" value="ECO:0007669"/>
    <property type="project" value="TreeGrafter"/>
</dbReference>
<dbReference type="PANTHER" id="PTHR35176:SF11">
    <property type="entry name" value="PYRIDOXAMINE 5'-PHOSPHATE OXIDASE FAMILY PROTEIN"/>
    <property type="match status" value="1"/>
</dbReference>
<dbReference type="SUPFAM" id="SSF50475">
    <property type="entry name" value="FMN-binding split barrel"/>
    <property type="match status" value="1"/>
</dbReference>
<dbReference type="EMBL" id="BJFL01000051">
    <property type="protein sequence ID" value="GDY33673.1"/>
    <property type="molecule type" value="Genomic_DNA"/>
</dbReference>
<keyword evidence="3" id="KW-1185">Reference proteome</keyword>
<protein>
    <submittedName>
        <fullName evidence="2">PPOX class F420-dependent oxidoreductase</fullName>
    </submittedName>
</protein>
<comment type="caution">
    <text evidence="2">The sequence shown here is derived from an EMBL/GenBank/DDBJ whole genome shotgun (WGS) entry which is preliminary data.</text>
</comment>
<dbReference type="InterPro" id="IPR019965">
    <property type="entry name" value="PPOX_F420-dep_Rv2061_put"/>
</dbReference>
<dbReference type="GO" id="GO:0005829">
    <property type="term" value="C:cytosol"/>
    <property type="evidence" value="ECO:0007669"/>
    <property type="project" value="TreeGrafter"/>
</dbReference>
<gene>
    <name evidence="2" type="ORF">GTS_53060</name>
</gene>
<dbReference type="InterPro" id="IPR012349">
    <property type="entry name" value="Split_barrel_FMN-bd"/>
</dbReference>
<dbReference type="AlphaFoldDB" id="A0A4D4JIF4"/>
<dbReference type="InterPro" id="IPR052019">
    <property type="entry name" value="F420H2_bilvrd_red/Heme_oxyg"/>
</dbReference>
<dbReference type="OrthoDB" id="5738083at2"/>
<name>A0A4D4JIF4_9PSEU</name>
<dbReference type="NCBIfam" id="TIGR03666">
    <property type="entry name" value="Rv2061_F420"/>
    <property type="match status" value="1"/>
</dbReference>
<dbReference type="PANTHER" id="PTHR35176">
    <property type="entry name" value="HEME OXYGENASE HI_0854-RELATED"/>
    <property type="match status" value="1"/>
</dbReference>
<evidence type="ECO:0000313" key="2">
    <source>
        <dbReference type="EMBL" id="GDY33673.1"/>
    </source>
</evidence>
<sequence length="127" mass="13826">MASDVERLTAGKYLLLTTFRRTGEAVPTPVWVVRDGAELVVWTARDAGKAKRVRRDGTVRLAPCDARGRPTGPEVPGRARVLDAAGSQRARELIAARYGLVGRLVLWGSRLRRGREGTVGIAITPRP</sequence>
<reference evidence="3" key="1">
    <citation type="submission" date="2019-04" db="EMBL/GenBank/DDBJ databases">
        <title>Draft genome sequence of Pseudonocardiaceae bacterium SL3-2-4.</title>
        <authorList>
            <person name="Ningsih F."/>
            <person name="Yokota A."/>
            <person name="Sakai Y."/>
            <person name="Nanatani K."/>
            <person name="Yabe S."/>
            <person name="Oetari A."/>
            <person name="Sjamsuridzal W."/>
        </authorList>
    </citation>
    <scope>NUCLEOTIDE SEQUENCE [LARGE SCALE GENOMIC DNA]</scope>
    <source>
        <strain evidence="3">SL3-2-4</strain>
    </source>
</reference>
<proteinExistence type="predicted"/>
<evidence type="ECO:0000256" key="1">
    <source>
        <dbReference type="ARBA" id="ARBA00023002"/>
    </source>
</evidence>
<keyword evidence="1" id="KW-0560">Oxidoreductase</keyword>
<dbReference type="RefSeq" id="WP_137816597.1">
    <property type="nucleotide sequence ID" value="NZ_BJFL01000051.1"/>
</dbReference>